<dbReference type="PROSITE" id="PS00041">
    <property type="entry name" value="HTH_ARAC_FAMILY_1"/>
    <property type="match status" value="1"/>
</dbReference>
<reference evidence="5" key="1">
    <citation type="submission" date="2011-03" db="EMBL/GenBank/DDBJ databases">
        <title>Complete sequence of Sphingobacterium sp. 21.</title>
        <authorList>
            <consortium name="US DOE Joint Genome Institute"/>
            <person name="Lucas S."/>
            <person name="Copeland A."/>
            <person name="Lapidus A."/>
            <person name="Cheng J.-F."/>
            <person name="Goodwin L."/>
            <person name="Pitluck S."/>
            <person name="Davenport K."/>
            <person name="Detter J.C."/>
            <person name="Han C."/>
            <person name="Tapia R."/>
            <person name="Land M."/>
            <person name="Hauser L."/>
            <person name="Kyrpides N."/>
            <person name="Ivanova N."/>
            <person name="Ovchinnikova G."/>
            <person name="Pagani I."/>
            <person name="Siebers A.K."/>
            <person name="Allgaier M."/>
            <person name="Thelen M.P."/>
            <person name="Hugenholtz P."/>
            <person name="Woyke T."/>
        </authorList>
    </citation>
    <scope>NUCLEOTIDE SEQUENCE</scope>
    <source>
        <strain evidence="5">21</strain>
    </source>
</reference>
<dbReference type="PATRIC" id="fig|743722.3.peg.4724"/>
<dbReference type="EMBL" id="CP002584">
    <property type="protein sequence ID" value="ADZ80955.1"/>
    <property type="molecule type" value="Genomic_DNA"/>
</dbReference>
<dbReference type="KEGG" id="shg:Sph21_4437"/>
<dbReference type="SMART" id="SM00342">
    <property type="entry name" value="HTH_ARAC"/>
    <property type="match status" value="1"/>
</dbReference>
<dbReference type="PRINTS" id="PR00032">
    <property type="entry name" value="HTHARAC"/>
</dbReference>
<evidence type="ECO:0000313" key="5">
    <source>
        <dbReference type="EMBL" id="ADZ80955.1"/>
    </source>
</evidence>
<name>F4CB52_SPHS2</name>
<dbReference type="HOGENOM" id="CLU_052345_4_0_10"/>
<keyword evidence="3" id="KW-0804">Transcription</keyword>
<evidence type="ECO:0000259" key="4">
    <source>
        <dbReference type="PROSITE" id="PS01124"/>
    </source>
</evidence>
<gene>
    <name evidence="5" type="ordered locus">Sph21_4437</name>
</gene>
<dbReference type="InterPro" id="IPR009057">
    <property type="entry name" value="Homeodomain-like_sf"/>
</dbReference>
<dbReference type="GO" id="GO:0003700">
    <property type="term" value="F:DNA-binding transcription factor activity"/>
    <property type="evidence" value="ECO:0007669"/>
    <property type="project" value="InterPro"/>
</dbReference>
<dbReference type="InterPro" id="IPR018062">
    <property type="entry name" value="HTH_AraC-typ_CS"/>
</dbReference>
<dbReference type="Gene3D" id="1.10.10.60">
    <property type="entry name" value="Homeodomain-like"/>
    <property type="match status" value="1"/>
</dbReference>
<evidence type="ECO:0000256" key="3">
    <source>
        <dbReference type="ARBA" id="ARBA00023163"/>
    </source>
</evidence>
<organism evidence="5">
    <name type="scientific">Sphingobacterium sp. (strain 21)</name>
    <dbReference type="NCBI Taxonomy" id="743722"/>
    <lineage>
        <taxon>Bacteria</taxon>
        <taxon>Pseudomonadati</taxon>
        <taxon>Bacteroidota</taxon>
        <taxon>Sphingobacteriia</taxon>
        <taxon>Sphingobacteriales</taxon>
        <taxon>Sphingobacteriaceae</taxon>
        <taxon>Sphingobacterium</taxon>
    </lineage>
</organism>
<evidence type="ECO:0000256" key="1">
    <source>
        <dbReference type="ARBA" id="ARBA00023015"/>
    </source>
</evidence>
<proteinExistence type="predicted"/>
<feature type="domain" description="HTH araC/xylS-type" evidence="4">
    <location>
        <begin position="252"/>
        <end position="350"/>
    </location>
</feature>
<dbReference type="InterPro" id="IPR020449">
    <property type="entry name" value="Tscrpt_reg_AraC-type_HTH"/>
</dbReference>
<keyword evidence="2" id="KW-0238">DNA-binding</keyword>
<dbReference type="InterPro" id="IPR018060">
    <property type="entry name" value="HTH_AraC"/>
</dbReference>
<dbReference type="PANTHER" id="PTHR47893">
    <property type="entry name" value="REGULATORY PROTEIN PCHR"/>
    <property type="match status" value="1"/>
</dbReference>
<dbReference type="AlphaFoldDB" id="F4CB52"/>
<dbReference type="SUPFAM" id="SSF46689">
    <property type="entry name" value="Homeodomain-like"/>
    <property type="match status" value="2"/>
</dbReference>
<dbReference type="PANTHER" id="PTHR47893:SF1">
    <property type="entry name" value="REGULATORY PROTEIN PCHR"/>
    <property type="match status" value="1"/>
</dbReference>
<protein>
    <submittedName>
        <fullName evidence="5">Transcriptional regulator, AraC family</fullName>
    </submittedName>
</protein>
<dbReference type="InterPro" id="IPR053142">
    <property type="entry name" value="PchR_regulatory_protein"/>
</dbReference>
<accession>F4CB52</accession>
<dbReference type="Pfam" id="PF12833">
    <property type="entry name" value="HTH_18"/>
    <property type="match status" value="1"/>
</dbReference>
<dbReference type="GO" id="GO:0043565">
    <property type="term" value="F:sequence-specific DNA binding"/>
    <property type="evidence" value="ECO:0007669"/>
    <property type="project" value="InterPro"/>
</dbReference>
<dbReference type="PROSITE" id="PS01124">
    <property type="entry name" value="HTH_ARAC_FAMILY_2"/>
    <property type="match status" value="1"/>
</dbReference>
<sequence length="350" mass="40340">MYFCTCIWLCKVPSHYGATGNAKGSIKAVRRIIMGYSMQLESETVYVNTEFFSPRILEHRLSYEDNSLSMELSDISLNDFHLIRGRQAANEDISFAIHFDTSFYVTHFVLSDTLNTSKQNPWASSLNTYRLYYQDRDQSESGYIGKNQQYDFFEMAFRKSFLDGLVEEDELLADKLFSRFGKEEYRSARASPIIPDMYSCLGAMDSKVFTGALQQLYLETKARELLLLQIQTLMKTESAVSTLKPADIDCLHEAKHYIERNYRRPCSIIDLAKIVGINQTKLKRGFKELFGTTVFGYVRDLQMERAKQLLLEEGLYVSEVADQVGYNHPQHFTVAFKRKFGVLPSELKNS</sequence>
<keyword evidence="1" id="KW-0805">Transcription regulation</keyword>
<evidence type="ECO:0000256" key="2">
    <source>
        <dbReference type="ARBA" id="ARBA00023125"/>
    </source>
</evidence>
<dbReference type="eggNOG" id="COG2207">
    <property type="taxonomic scope" value="Bacteria"/>
</dbReference>
<dbReference type="STRING" id="743722.Sph21_4437"/>